<evidence type="ECO:0000256" key="6">
    <source>
        <dbReference type="ARBA" id="ARBA00022777"/>
    </source>
</evidence>
<keyword evidence="10 11" id="KW-0472">Membrane</keyword>
<evidence type="ECO:0000256" key="11">
    <source>
        <dbReference type="SAM" id="Phobius"/>
    </source>
</evidence>
<gene>
    <name evidence="13" type="ORF">KDW_18930</name>
</gene>
<dbReference type="GO" id="GO:0005524">
    <property type="term" value="F:ATP binding"/>
    <property type="evidence" value="ECO:0007669"/>
    <property type="project" value="UniProtKB-KW"/>
</dbReference>
<evidence type="ECO:0000256" key="8">
    <source>
        <dbReference type="ARBA" id="ARBA00022989"/>
    </source>
</evidence>
<evidence type="ECO:0000256" key="1">
    <source>
        <dbReference type="ARBA" id="ARBA00004141"/>
    </source>
</evidence>
<dbReference type="InterPro" id="IPR025201">
    <property type="entry name" value="KdpD_TM"/>
</dbReference>
<organism evidence="13 14">
    <name type="scientific">Dictyobacter vulcani</name>
    <dbReference type="NCBI Taxonomy" id="2607529"/>
    <lineage>
        <taxon>Bacteria</taxon>
        <taxon>Bacillati</taxon>
        <taxon>Chloroflexota</taxon>
        <taxon>Ktedonobacteria</taxon>
        <taxon>Ktedonobacterales</taxon>
        <taxon>Dictyobacteraceae</taxon>
        <taxon>Dictyobacter</taxon>
    </lineage>
</organism>
<feature type="transmembrane region" description="Helical" evidence="11">
    <location>
        <begin position="99"/>
        <end position="119"/>
    </location>
</feature>
<feature type="transmembrane region" description="Helical" evidence="11">
    <location>
        <begin position="21"/>
        <end position="42"/>
    </location>
</feature>
<keyword evidence="8 11" id="KW-1133">Transmembrane helix</keyword>
<comment type="subcellular location">
    <subcellularLocation>
        <location evidence="1">Membrane</location>
        <topology evidence="1">Multi-pass membrane protein</topology>
    </subcellularLocation>
</comment>
<feature type="transmembrane region" description="Helical" evidence="11">
    <location>
        <begin position="48"/>
        <end position="65"/>
    </location>
</feature>
<proteinExistence type="predicted"/>
<evidence type="ECO:0000256" key="2">
    <source>
        <dbReference type="ARBA" id="ARBA00022553"/>
    </source>
</evidence>
<evidence type="ECO:0000256" key="4">
    <source>
        <dbReference type="ARBA" id="ARBA00022692"/>
    </source>
</evidence>
<evidence type="ECO:0000256" key="5">
    <source>
        <dbReference type="ARBA" id="ARBA00022741"/>
    </source>
</evidence>
<evidence type="ECO:0000313" key="13">
    <source>
        <dbReference type="EMBL" id="GER87731.1"/>
    </source>
</evidence>
<accession>A0A5J4KN38</accession>
<comment type="caution">
    <text evidence="13">The sequence shown here is derived from an EMBL/GenBank/DDBJ whole genome shotgun (WGS) entry which is preliminary data.</text>
</comment>
<dbReference type="EMBL" id="BKZW01000001">
    <property type="protein sequence ID" value="GER87731.1"/>
    <property type="molecule type" value="Genomic_DNA"/>
</dbReference>
<feature type="domain" description="Sensor protein KdpD transmembrane" evidence="12">
    <location>
        <begin position="26"/>
        <end position="130"/>
    </location>
</feature>
<dbReference type="InterPro" id="IPR052023">
    <property type="entry name" value="Histidine_kinase_KdpD"/>
</dbReference>
<dbReference type="InterPro" id="IPR029016">
    <property type="entry name" value="GAF-like_dom_sf"/>
</dbReference>
<name>A0A5J4KN38_9CHLR</name>
<dbReference type="PANTHER" id="PTHR45569">
    <property type="entry name" value="SENSOR PROTEIN KDPD"/>
    <property type="match status" value="1"/>
</dbReference>
<keyword evidence="7" id="KW-0067">ATP-binding</keyword>
<evidence type="ECO:0000313" key="14">
    <source>
        <dbReference type="Proteomes" id="UP000326912"/>
    </source>
</evidence>
<dbReference type="Gene3D" id="3.30.450.40">
    <property type="match status" value="1"/>
</dbReference>
<dbReference type="Gene3D" id="1.20.120.620">
    <property type="entry name" value="Backbone structure of the membrane domain of e. Coli histidine kinase receptor kdpd"/>
    <property type="match status" value="1"/>
</dbReference>
<keyword evidence="2" id="KW-0597">Phosphoprotein</keyword>
<keyword evidence="5" id="KW-0547">Nucleotide-binding</keyword>
<dbReference type="InterPro" id="IPR038318">
    <property type="entry name" value="KdpD_sf"/>
</dbReference>
<evidence type="ECO:0000256" key="3">
    <source>
        <dbReference type="ARBA" id="ARBA00022679"/>
    </source>
</evidence>
<keyword evidence="6" id="KW-0418">Kinase</keyword>
<dbReference type="GO" id="GO:0005886">
    <property type="term" value="C:plasma membrane"/>
    <property type="evidence" value="ECO:0007669"/>
    <property type="project" value="TreeGrafter"/>
</dbReference>
<evidence type="ECO:0000256" key="9">
    <source>
        <dbReference type="ARBA" id="ARBA00023012"/>
    </source>
</evidence>
<dbReference type="AlphaFoldDB" id="A0A5J4KN38"/>
<keyword evidence="14" id="KW-1185">Reference proteome</keyword>
<protein>
    <recommendedName>
        <fullName evidence="12">Sensor protein KdpD transmembrane domain-containing protein</fullName>
    </recommendedName>
</protein>
<evidence type="ECO:0000259" key="12">
    <source>
        <dbReference type="Pfam" id="PF13493"/>
    </source>
</evidence>
<dbReference type="PANTHER" id="PTHR45569:SF1">
    <property type="entry name" value="SENSOR PROTEIN KDPD"/>
    <property type="match status" value="1"/>
</dbReference>
<keyword evidence="4 11" id="KW-0812">Transmembrane</keyword>
<keyword evidence="9" id="KW-0902">Two-component regulatory system</keyword>
<feature type="transmembrane region" description="Helical" evidence="11">
    <location>
        <begin position="70"/>
        <end position="87"/>
    </location>
</feature>
<dbReference type="RefSeq" id="WP_151755705.1">
    <property type="nucleotide sequence ID" value="NZ_BKZW01000001.1"/>
</dbReference>
<dbReference type="GO" id="GO:0000155">
    <property type="term" value="F:phosphorelay sensor kinase activity"/>
    <property type="evidence" value="ECO:0007669"/>
    <property type="project" value="TreeGrafter"/>
</dbReference>
<evidence type="ECO:0000256" key="10">
    <source>
        <dbReference type="ARBA" id="ARBA00023136"/>
    </source>
</evidence>
<evidence type="ECO:0000256" key="7">
    <source>
        <dbReference type="ARBA" id="ARBA00022840"/>
    </source>
</evidence>
<sequence>MQQVERIPTINKGFKNKWHYYVYDALIAIVGSLMITGIIYFSHLYPRISDIMIIQLIWIIVLAIWRSRYAAIVASLAAFLSFNYFLLPPLYSLWLADPAQWVTLFVFLITAIVTGQLAGSIRQRAEVERENEHELRILYELMRVYNTTDDFDTQLDIIALSTQRVFSSLGVQECAILVPDQHGNLQAMADAPIRVDEFVPNAEELSRAQMVFNTGNRSVLVDEHAPQTLVHFIPLKSARRELCVLYLRVVNGVSWLANAEAMQIALKDEDPHAEFFWTYLEQISSLIERSLLRQKILSS</sequence>
<dbReference type="Proteomes" id="UP000326912">
    <property type="component" value="Unassembled WGS sequence"/>
</dbReference>
<reference evidence="13 14" key="1">
    <citation type="submission" date="2019-10" db="EMBL/GenBank/DDBJ databases">
        <title>Dictyobacter vulcani sp. nov., within the class Ktedonobacteria, isolated from soil of volcanic Mt. Zao.</title>
        <authorList>
            <person name="Zheng Y."/>
            <person name="Wang C.M."/>
            <person name="Sakai Y."/>
            <person name="Abe K."/>
            <person name="Yokota A."/>
            <person name="Yabe S."/>
        </authorList>
    </citation>
    <scope>NUCLEOTIDE SEQUENCE [LARGE SCALE GENOMIC DNA]</scope>
    <source>
        <strain evidence="13 14">W12</strain>
    </source>
</reference>
<dbReference type="Pfam" id="PF13493">
    <property type="entry name" value="DUF4118"/>
    <property type="match status" value="1"/>
</dbReference>
<keyword evidence="3" id="KW-0808">Transferase</keyword>